<keyword evidence="2" id="KW-0472">Membrane</keyword>
<reference evidence="3 4" key="1">
    <citation type="submission" date="2023-08" db="EMBL/GenBank/DDBJ databases">
        <title>Alcaligenaceae gen. nov., a novel taxon isolated from the sludge of Yixing Pesticide Factory.</title>
        <authorList>
            <person name="Ruan L."/>
        </authorList>
    </citation>
    <scope>NUCLEOTIDE SEQUENCE [LARGE SCALE GENOMIC DNA]</scope>
    <source>
        <strain evidence="3 4">LG-2</strain>
    </source>
</reference>
<feature type="transmembrane region" description="Helical" evidence="2">
    <location>
        <begin position="170"/>
        <end position="192"/>
    </location>
</feature>
<dbReference type="PANTHER" id="PTHR43298:SF2">
    <property type="entry name" value="FMN_FAD EXPORTER YEEO-RELATED"/>
    <property type="match status" value="1"/>
</dbReference>
<feature type="transmembrane region" description="Helical" evidence="2">
    <location>
        <begin position="360"/>
        <end position="383"/>
    </location>
</feature>
<dbReference type="CDD" id="cd13131">
    <property type="entry name" value="MATE_NorM_like"/>
    <property type="match status" value="1"/>
</dbReference>
<sequence>MQHTASSGHGLGPHMKDIAQQAWPVLIASWAGVAFAVIDTAMGGHAGALDLQIMALATSIYVTVFVGLMGVIHALIPILAQHFGAGQLHEVGRMWGQGVWLAAALCLVGCAFLLAPDLWLSVSGDIGPEVRDGVRDYLSALALALPAALAFRAIYALATAVSRPRTVMEIYVAGIFVKLFFNWVFIFGHLGAPAMGATGAGLSTAVVSWIMLAAGLARVLRDPWYRRFSPQLGRPNWREQAELLRLGIPMGGSYLIEVGAFTFMALLAARDGMYVTGAHQIMANLAALCYMVPMALGVATASLTAQAIGARDPALARRNGRAGITLVVAAALITALAIVLGRDPILRLYTDDPQVTAMAILLLTLLPFFHMGDALQCIGCYLLRAYKVTVVPLLMQIVALTGVGLTGGWWLGFGPGRGALAGLIETLIPGAPPGTSTMWIMSTVGLLLSASLLFLWYGYVLRRHARPVGTPEDQAALR</sequence>
<comment type="caution">
    <text evidence="3">The sequence shown here is derived from an EMBL/GenBank/DDBJ whole genome shotgun (WGS) entry which is preliminary data.</text>
</comment>
<keyword evidence="1" id="KW-0813">Transport</keyword>
<protein>
    <submittedName>
        <fullName evidence="3">MATE family efflux transporter</fullName>
    </submittedName>
</protein>
<feature type="transmembrane region" description="Helical" evidence="2">
    <location>
        <begin position="99"/>
        <end position="120"/>
    </location>
</feature>
<feature type="transmembrane region" description="Helical" evidence="2">
    <location>
        <begin position="322"/>
        <end position="340"/>
    </location>
</feature>
<feature type="transmembrane region" description="Helical" evidence="2">
    <location>
        <begin position="198"/>
        <end position="220"/>
    </location>
</feature>
<dbReference type="Proteomes" id="UP001232156">
    <property type="component" value="Unassembled WGS sequence"/>
</dbReference>
<feature type="transmembrane region" description="Helical" evidence="2">
    <location>
        <begin position="281"/>
        <end position="301"/>
    </location>
</feature>
<feature type="transmembrane region" description="Helical" evidence="2">
    <location>
        <begin position="58"/>
        <end position="79"/>
    </location>
</feature>
<gene>
    <name evidence="3" type="ORF">Q8947_10285</name>
</gene>
<accession>A0ABU1D7N4</accession>
<evidence type="ECO:0000256" key="2">
    <source>
        <dbReference type="SAM" id="Phobius"/>
    </source>
</evidence>
<dbReference type="InterPro" id="IPR050222">
    <property type="entry name" value="MATE_MdtK"/>
</dbReference>
<keyword evidence="2" id="KW-0812">Transmembrane</keyword>
<keyword evidence="4" id="KW-1185">Reference proteome</keyword>
<dbReference type="EMBL" id="JAUZQE010000023">
    <property type="protein sequence ID" value="MDR4126368.1"/>
    <property type="molecule type" value="Genomic_DNA"/>
</dbReference>
<feature type="transmembrane region" description="Helical" evidence="2">
    <location>
        <begin position="21"/>
        <end position="38"/>
    </location>
</feature>
<feature type="transmembrane region" description="Helical" evidence="2">
    <location>
        <begin position="243"/>
        <end position="269"/>
    </location>
</feature>
<dbReference type="InterPro" id="IPR002528">
    <property type="entry name" value="MATE_fam"/>
</dbReference>
<evidence type="ECO:0000313" key="3">
    <source>
        <dbReference type="EMBL" id="MDR4126368.1"/>
    </source>
</evidence>
<name>A0ABU1D7N4_9BURK</name>
<dbReference type="Pfam" id="PF01554">
    <property type="entry name" value="MatE"/>
    <property type="match status" value="2"/>
</dbReference>
<evidence type="ECO:0000313" key="4">
    <source>
        <dbReference type="Proteomes" id="UP001232156"/>
    </source>
</evidence>
<proteinExistence type="predicted"/>
<organism evidence="3 4">
    <name type="scientific">Yanghanlia caeni</name>
    <dbReference type="NCBI Taxonomy" id="3064283"/>
    <lineage>
        <taxon>Bacteria</taxon>
        <taxon>Pseudomonadati</taxon>
        <taxon>Pseudomonadota</taxon>
        <taxon>Betaproteobacteria</taxon>
        <taxon>Burkholderiales</taxon>
        <taxon>Alcaligenaceae</taxon>
        <taxon>Yanghanlia</taxon>
    </lineage>
</organism>
<evidence type="ECO:0000256" key="1">
    <source>
        <dbReference type="ARBA" id="ARBA00022448"/>
    </source>
</evidence>
<feature type="transmembrane region" description="Helical" evidence="2">
    <location>
        <begin position="140"/>
        <end position="158"/>
    </location>
</feature>
<dbReference type="PANTHER" id="PTHR43298">
    <property type="entry name" value="MULTIDRUG RESISTANCE PROTEIN NORM-RELATED"/>
    <property type="match status" value="1"/>
</dbReference>
<dbReference type="RefSeq" id="WP_347287204.1">
    <property type="nucleotide sequence ID" value="NZ_JAUZQE010000023.1"/>
</dbReference>
<dbReference type="NCBIfam" id="TIGR00797">
    <property type="entry name" value="matE"/>
    <property type="match status" value="1"/>
</dbReference>
<feature type="transmembrane region" description="Helical" evidence="2">
    <location>
        <begin position="438"/>
        <end position="457"/>
    </location>
</feature>
<keyword evidence="2" id="KW-1133">Transmembrane helix</keyword>
<feature type="transmembrane region" description="Helical" evidence="2">
    <location>
        <begin position="390"/>
        <end position="411"/>
    </location>
</feature>